<sequence length="109" mass="12326">MRAEHGLVRRRRLWAGGRQRRQIPKGRESMELGFGTLSTVRGTHGQQRRQFLEVGCLISRQRWSDRRSSGDLIGFSGLPAGEARGRDKDDAGVAAVASFSEDQCLLEWW</sequence>
<accession>A0AAW1XRI6</accession>
<reference evidence="1 2" key="1">
    <citation type="journal article" date="2023" name="G3 (Bethesda)">
        <title>A chromosome-length genome assembly and annotation of blackberry (Rubus argutus, cv. 'Hillquist').</title>
        <authorList>
            <person name="Bruna T."/>
            <person name="Aryal R."/>
            <person name="Dudchenko O."/>
            <person name="Sargent D.J."/>
            <person name="Mead D."/>
            <person name="Buti M."/>
            <person name="Cavallini A."/>
            <person name="Hytonen T."/>
            <person name="Andres J."/>
            <person name="Pham M."/>
            <person name="Weisz D."/>
            <person name="Mascagni F."/>
            <person name="Usai G."/>
            <person name="Natali L."/>
            <person name="Bassil N."/>
            <person name="Fernandez G.E."/>
            <person name="Lomsadze A."/>
            <person name="Armour M."/>
            <person name="Olukolu B."/>
            <person name="Poorten T."/>
            <person name="Britton C."/>
            <person name="Davik J."/>
            <person name="Ashrafi H."/>
            <person name="Aiden E.L."/>
            <person name="Borodovsky M."/>
            <person name="Worthington M."/>
        </authorList>
    </citation>
    <scope>NUCLEOTIDE SEQUENCE [LARGE SCALE GENOMIC DNA]</scope>
    <source>
        <strain evidence="1">PI 553951</strain>
    </source>
</reference>
<dbReference type="EMBL" id="JBEDUW010000003">
    <property type="protein sequence ID" value="KAK9939365.1"/>
    <property type="molecule type" value="Genomic_DNA"/>
</dbReference>
<proteinExistence type="predicted"/>
<evidence type="ECO:0000313" key="2">
    <source>
        <dbReference type="Proteomes" id="UP001457282"/>
    </source>
</evidence>
<name>A0AAW1XRI6_RUBAR</name>
<gene>
    <name evidence="1" type="ORF">M0R45_016062</name>
</gene>
<dbReference type="Proteomes" id="UP001457282">
    <property type="component" value="Unassembled WGS sequence"/>
</dbReference>
<dbReference type="AlphaFoldDB" id="A0AAW1XRI6"/>
<evidence type="ECO:0000313" key="1">
    <source>
        <dbReference type="EMBL" id="KAK9939365.1"/>
    </source>
</evidence>
<organism evidence="1 2">
    <name type="scientific">Rubus argutus</name>
    <name type="common">Southern blackberry</name>
    <dbReference type="NCBI Taxonomy" id="59490"/>
    <lineage>
        <taxon>Eukaryota</taxon>
        <taxon>Viridiplantae</taxon>
        <taxon>Streptophyta</taxon>
        <taxon>Embryophyta</taxon>
        <taxon>Tracheophyta</taxon>
        <taxon>Spermatophyta</taxon>
        <taxon>Magnoliopsida</taxon>
        <taxon>eudicotyledons</taxon>
        <taxon>Gunneridae</taxon>
        <taxon>Pentapetalae</taxon>
        <taxon>rosids</taxon>
        <taxon>fabids</taxon>
        <taxon>Rosales</taxon>
        <taxon>Rosaceae</taxon>
        <taxon>Rosoideae</taxon>
        <taxon>Rosoideae incertae sedis</taxon>
        <taxon>Rubus</taxon>
    </lineage>
</organism>
<protein>
    <submittedName>
        <fullName evidence="1">Uncharacterized protein</fullName>
    </submittedName>
</protein>
<comment type="caution">
    <text evidence="1">The sequence shown here is derived from an EMBL/GenBank/DDBJ whole genome shotgun (WGS) entry which is preliminary data.</text>
</comment>
<keyword evidence="2" id="KW-1185">Reference proteome</keyword>